<name>A0A0C2WP39_AMAMK</name>
<organism evidence="6 7">
    <name type="scientific">Amanita muscaria (strain Koide BX008)</name>
    <dbReference type="NCBI Taxonomy" id="946122"/>
    <lineage>
        <taxon>Eukaryota</taxon>
        <taxon>Fungi</taxon>
        <taxon>Dikarya</taxon>
        <taxon>Basidiomycota</taxon>
        <taxon>Agaricomycotina</taxon>
        <taxon>Agaricomycetes</taxon>
        <taxon>Agaricomycetidae</taxon>
        <taxon>Agaricales</taxon>
        <taxon>Pluteineae</taxon>
        <taxon>Amanitaceae</taxon>
        <taxon>Amanita</taxon>
    </lineage>
</organism>
<keyword evidence="7" id="KW-1185">Reference proteome</keyword>
<evidence type="ECO:0000256" key="2">
    <source>
        <dbReference type="ARBA" id="ARBA00022801"/>
    </source>
</evidence>
<dbReference type="InterPro" id="IPR013780">
    <property type="entry name" value="Glyco_hydro_b"/>
</dbReference>
<dbReference type="Gene3D" id="3.20.20.80">
    <property type="entry name" value="Glycosidases"/>
    <property type="match status" value="1"/>
</dbReference>
<dbReference type="GO" id="GO:0090599">
    <property type="term" value="F:alpha-glucosidase activity"/>
    <property type="evidence" value="ECO:0007669"/>
    <property type="project" value="TreeGrafter"/>
</dbReference>
<evidence type="ECO:0000256" key="4">
    <source>
        <dbReference type="ARBA" id="ARBA00023295"/>
    </source>
</evidence>
<keyword evidence="1" id="KW-0732">Signal</keyword>
<dbReference type="OrthoDB" id="3233140at2759"/>
<evidence type="ECO:0000256" key="1">
    <source>
        <dbReference type="ARBA" id="ARBA00022729"/>
    </source>
</evidence>
<dbReference type="Gene3D" id="2.60.40.1180">
    <property type="entry name" value="Golgi alpha-mannosidase II"/>
    <property type="match status" value="1"/>
</dbReference>
<dbReference type="PANTHER" id="PTHR22762">
    <property type="entry name" value="ALPHA-GLUCOSIDASE"/>
    <property type="match status" value="1"/>
</dbReference>
<keyword evidence="2" id="KW-0378">Hydrolase</keyword>
<dbReference type="AlphaFoldDB" id="A0A0C2WP39"/>
<dbReference type="GO" id="GO:0006491">
    <property type="term" value="P:N-glycan processing"/>
    <property type="evidence" value="ECO:0007669"/>
    <property type="project" value="TreeGrafter"/>
</dbReference>
<sequence>MVKDTLRLRYSMLPIWYTGFREASVAGVPVLRPHYVIFPKDKKGYDIDDPYYISDSGLLVKPLTEKESRKRLSISPKTKCTKATSPIGFTMIPLLIRGSSIVPTQERPRRASSSMKLDPFTLRVALDKKGNARGELYLDDAYGDSIVTTALPGRRICLAGIHCRTLFTEAKDRSTIHENLATTLHLHQVPRVKRTDGVVSGVQCYIP</sequence>
<keyword evidence="4" id="KW-0326">Glycosidase</keyword>
<dbReference type="GO" id="GO:0017177">
    <property type="term" value="C:glucosidase II complex"/>
    <property type="evidence" value="ECO:0007669"/>
    <property type="project" value="TreeGrafter"/>
</dbReference>
<protein>
    <recommendedName>
        <fullName evidence="5">Glycosyl hydrolase family 31 C-terminal domain-containing protein</fullName>
    </recommendedName>
</protein>
<dbReference type="Proteomes" id="UP000054549">
    <property type="component" value="Unassembled WGS sequence"/>
</dbReference>
<evidence type="ECO:0000259" key="5">
    <source>
        <dbReference type="Pfam" id="PF21365"/>
    </source>
</evidence>
<dbReference type="Pfam" id="PF21365">
    <property type="entry name" value="Glyco_hydro_31_3rd"/>
    <property type="match status" value="1"/>
</dbReference>
<reference evidence="6 7" key="1">
    <citation type="submission" date="2014-04" db="EMBL/GenBank/DDBJ databases">
        <title>Evolutionary Origins and Diversification of the Mycorrhizal Mutualists.</title>
        <authorList>
            <consortium name="DOE Joint Genome Institute"/>
            <consortium name="Mycorrhizal Genomics Consortium"/>
            <person name="Kohler A."/>
            <person name="Kuo A."/>
            <person name="Nagy L.G."/>
            <person name="Floudas D."/>
            <person name="Copeland A."/>
            <person name="Barry K.W."/>
            <person name="Cichocki N."/>
            <person name="Veneault-Fourrey C."/>
            <person name="LaButti K."/>
            <person name="Lindquist E.A."/>
            <person name="Lipzen A."/>
            <person name="Lundell T."/>
            <person name="Morin E."/>
            <person name="Murat C."/>
            <person name="Riley R."/>
            <person name="Ohm R."/>
            <person name="Sun H."/>
            <person name="Tunlid A."/>
            <person name="Henrissat B."/>
            <person name="Grigoriev I.V."/>
            <person name="Hibbett D.S."/>
            <person name="Martin F."/>
        </authorList>
    </citation>
    <scope>NUCLEOTIDE SEQUENCE [LARGE SCALE GENOMIC DNA]</scope>
    <source>
        <strain evidence="6 7">Koide BX008</strain>
    </source>
</reference>
<dbReference type="InParanoid" id="A0A0C2WP39"/>
<dbReference type="STRING" id="946122.A0A0C2WP39"/>
<feature type="domain" description="Glycosyl hydrolase family 31 C-terminal" evidence="5">
    <location>
        <begin position="27"/>
        <end position="102"/>
    </location>
</feature>
<evidence type="ECO:0000256" key="3">
    <source>
        <dbReference type="ARBA" id="ARBA00023180"/>
    </source>
</evidence>
<evidence type="ECO:0000313" key="6">
    <source>
        <dbReference type="EMBL" id="KIL58466.1"/>
    </source>
</evidence>
<proteinExistence type="predicted"/>
<evidence type="ECO:0000313" key="7">
    <source>
        <dbReference type="Proteomes" id="UP000054549"/>
    </source>
</evidence>
<keyword evidence="3" id="KW-0325">Glycoprotein</keyword>
<dbReference type="HOGENOM" id="CLU_1326075_0_0_1"/>
<gene>
    <name evidence="6" type="ORF">M378DRAFT_181258</name>
</gene>
<accession>A0A0C2WP39</accession>
<dbReference type="InterPro" id="IPR048395">
    <property type="entry name" value="Glyco_hydro_31_C"/>
</dbReference>
<dbReference type="EMBL" id="KN818337">
    <property type="protein sequence ID" value="KIL58466.1"/>
    <property type="molecule type" value="Genomic_DNA"/>
</dbReference>
<dbReference type="PANTHER" id="PTHR22762:SF54">
    <property type="entry name" value="BCDNA.GH04962"/>
    <property type="match status" value="1"/>
</dbReference>